<reference evidence="1 2" key="1">
    <citation type="submission" date="2019-06" db="EMBL/GenBank/DDBJ databases">
        <title>WGS assembly of Gossypium darwinii.</title>
        <authorList>
            <person name="Chen Z.J."/>
            <person name="Sreedasyam A."/>
            <person name="Ando A."/>
            <person name="Song Q."/>
            <person name="De L."/>
            <person name="Hulse-Kemp A."/>
            <person name="Ding M."/>
            <person name="Ye W."/>
            <person name="Kirkbride R."/>
            <person name="Jenkins J."/>
            <person name="Plott C."/>
            <person name="Lovell J."/>
            <person name="Lin Y.-M."/>
            <person name="Vaughn R."/>
            <person name="Liu B."/>
            <person name="Li W."/>
            <person name="Simpson S."/>
            <person name="Scheffler B."/>
            <person name="Saski C."/>
            <person name="Grover C."/>
            <person name="Hu G."/>
            <person name="Conover J."/>
            <person name="Carlson J."/>
            <person name="Shu S."/>
            <person name="Boston L."/>
            <person name="Williams M."/>
            <person name="Peterson D."/>
            <person name="Mcgee K."/>
            <person name="Jones D."/>
            <person name="Wendel J."/>
            <person name="Stelly D."/>
            <person name="Grimwood J."/>
            <person name="Schmutz J."/>
        </authorList>
    </citation>
    <scope>NUCLEOTIDE SEQUENCE [LARGE SCALE GENOMIC DNA]</scope>
    <source>
        <strain evidence="1">1808015.09</strain>
    </source>
</reference>
<organism evidence="1 2">
    <name type="scientific">Gossypium darwinii</name>
    <name type="common">Darwin's cotton</name>
    <name type="synonym">Gossypium barbadense var. darwinii</name>
    <dbReference type="NCBI Taxonomy" id="34276"/>
    <lineage>
        <taxon>Eukaryota</taxon>
        <taxon>Viridiplantae</taxon>
        <taxon>Streptophyta</taxon>
        <taxon>Embryophyta</taxon>
        <taxon>Tracheophyta</taxon>
        <taxon>Spermatophyta</taxon>
        <taxon>Magnoliopsida</taxon>
        <taxon>eudicotyledons</taxon>
        <taxon>Gunneridae</taxon>
        <taxon>Pentapetalae</taxon>
        <taxon>rosids</taxon>
        <taxon>malvids</taxon>
        <taxon>Malvales</taxon>
        <taxon>Malvaceae</taxon>
        <taxon>Malvoideae</taxon>
        <taxon>Gossypium</taxon>
    </lineage>
</organism>
<evidence type="ECO:0008006" key="3">
    <source>
        <dbReference type="Google" id="ProtNLM"/>
    </source>
</evidence>
<proteinExistence type="predicted"/>
<dbReference type="Proteomes" id="UP000323506">
    <property type="component" value="Chromosome D11"/>
</dbReference>
<gene>
    <name evidence="1" type="ORF">ES288_D11G305800v1</name>
</gene>
<dbReference type="PANTHER" id="PTHR37610">
    <property type="entry name" value="CCHC-TYPE DOMAIN-CONTAINING PROTEIN"/>
    <property type="match status" value="1"/>
</dbReference>
<sequence>MVMSWLINSMTTEIGENFLLYKTTKEIWDATRETYSSSENTSELFEIETHLHYLQGEMTISQYFNTITRYWQHLYMFEIYPWKCLDDAALDKKIVDQKRTFKFLLGLNKDLDEGGESWAASLYLPSERHLLKSEDKKVGRN</sequence>
<name>A0A5D2AU11_GOSDA</name>
<accession>A0A5D2AU11</accession>
<protein>
    <recommendedName>
        <fullName evidence="3">Retrotransposon gag domain-containing protein</fullName>
    </recommendedName>
</protein>
<evidence type="ECO:0000313" key="2">
    <source>
        <dbReference type="Proteomes" id="UP000323506"/>
    </source>
</evidence>
<dbReference type="EMBL" id="CM017711">
    <property type="protein sequence ID" value="TYG47036.1"/>
    <property type="molecule type" value="Genomic_DNA"/>
</dbReference>
<keyword evidence="2" id="KW-1185">Reference proteome</keyword>
<dbReference type="AlphaFoldDB" id="A0A5D2AU11"/>
<dbReference type="PANTHER" id="PTHR37610:SF47">
    <property type="entry name" value="RETROTRANSPOSON COPIA-LIKE N-TERMINAL DOMAIN-CONTAINING PROTEIN"/>
    <property type="match status" value="1"/>
</dbReference>
<evidence type="ECO:0000313" key="1">
    <source>
        <dbReference type="EMBL" id="TYG47036.1"/>
    </source>
</evidence>